<dbReference type="GO" id="GO:0005829">
    <property type="term" value="C:cytosol"/>
    <property type="evidence" value="ECO:0007669"/>
    <property type="project" value="TreeGrafter"/>
</dbReference>
<dbReference type="InterPro" id="IPR014710">
    <property type="entry name" value="RmlC-like_jellyroll"/>
</dbReference>
<dbReference type="EMBL" id="AP014854">
    <property type="protein sequence ID" value="BAR99275.1"/>
    <property type="molecule type" value="Genomic_DNA"/>
</dbReference>
<sequence>MLAADARSLLASRRSRSYRFAMTRSSGTDPGLGERLKVLRTELGVSLDDLAARSGLGADEIAKIESGERFPVGSIVLRLCSTLGVTLPELLRSPHRCTSRLNRRADQLHWSRPDSMATCRKLTPDGTGALSDLLEFEFPPGVAYDYQDPPPLVGIDRQVFVIDGTLDLTIIEAGQATAYQMTAGDCIHLAPGARYLFRNDSGAMIRCLSVVTRA</sequence>
<feature type="domain" description="HTH cro/C1-type" evidence="2">
    <location>
        <begin position="36"/>
        <end position="90"/>
    </location>
</feature>
<dbReference type="SUPFAM" id="SSF51182">
    <property type="entry name" value="RmlC-like cupins"/>
    <property type="match status" value="1"/>
</dbReference>
<evidence type="ECO:0000313" key="3">
    <source>
        <dbReference type="EMBL" id="BAR99275.1"/>
    </source>
</evidence>
<dbReference type="PROSITE" id="PS50943">
    <property type="entry name" value="HTH_CROC1"/>
    <property type="match status" value="1"/>
</dbReference>
<dbReference type="Proteomes" id="UP000065734">
    <property type="component" value="Chromosome I"/>
</dbReference>
<dbReference type="AlphaFoldDB" id="A0A0H5BAR3"/>
<proteinExistence type="predicted"/>
<dbReference type="GO" id="GO:0003677">
    <property type="term" value="F:DNA binding"/>
    <property type="evidence" value="ECO:0007669"/>
    <property type="project" value="UniProtKB-KW"/>
</dbReference>
<dbReference type="PANTHER" id="PTHR46797:SF10">
    <property type="entry name" value="BLR1115 PROTEIN"/>
    <property type="match status" value="1"/>
</dbReference>
<evidence type="ECO:0000313" key="4">
    <source>
        <dbReference type="EMBL" id="CUU43420.1"/>
    </source>
</evidence>
<dbReference type="Gene3D" id="2.60.120.10">
    <property type="entry name" value="Jelly Rolls"/>
    <property type="match status" value="1"/>
</dbReference>
<reference evidence="4" key="2">
    <citation type="submission" date="2015-11" db="EMBL/GenBank/DDBJ databases">
        <authorList>
            <person name="Zhang Y."/>
            <person name="Guo Z."/>
        </authorList>
    </citation>
    <scope>NUCLEOTIDE SEQUENCE</scope>
    <source>
        <strain evidence="4">1</strain>
    </source>
</reference>
<dbReference type="InterPro" id="IPR001387">
    <property type="entry name" value="Cro/C1-type_HTH"/>
</dbReference>
<keyword evidence="1" id="KW-0238">DNA-binding</keyword>
<evidence type="ECO:0000259" key="2">
    <source>
        <dbReference type="PROSITE" id="PS50943"/>
    </source>
</evidence>
<protein>
    <submittedName>
        <fullName evidence="4">Helix-turn-helix domain protein</fullName>
    </submittedName>
    <submittedName>
        <fullName evidence="3">Transcriptional regulator</fullName>
    </submittedName>
</protein>
<dbReference type="Gene3D" id="1.10.260.40">
    <property type="entry name" value="lambda repressor-like DNA-binding domains"/>
    <property type="match status" value="1"/>
</dbReference>
<reference evidence="5" key="3">
    <citation type="journal article" date="2016" name="Genome Announc.">
        <title>Revised genome sequence of the purple photosynthetic bacterium Blastochloris viridis.</title>
        <authorList>
            <person name="Liu L.N."/>
            <person name="Faulkner M."/>
            <person name="Liu X."/>
            <person name="Huang F."/>
            <person name="Darby A.C."/>
            <person name="Hall N."/>
        </authorList>
    </citation>
    <scope>NUCLEOTIDE SEQUENCE [LARGE SCALE GENOMIC DNA]</scope>
    <source>
        <strain evidence="5">ATCC 19567 / DSM 133 / F</strain>
    </source>
</reference>
<dbReference type="GO" id="GO:0003700">
    <property type="term" value="F:DNA-binding transcription factor activity"/>
    <property type="evidence" value="ECO:0007669"/>
    <property type="project" value="TreeGrafter"/>
</dbReference>
<evidence type="ECO:0000256" key="1">
    <source>
        <dbReference type="ARBA" id="ARBA00023125"/>
    </source>
</evidence>
<dbReference type="PANTHER" id="PTHR46797">
    <property type="entry name" value="HTH-TYPE TRANSCRIPTIONAL REGULATOR"/>
    <property type="match status" value="1"/>
</dbReference>
<dbReference type="InterPro" id="IPR050807">
    <property type="entry name" value="TransReg_Diox_bact_type"/>
</dbReference>
<dbReference type="CDD" id="cd02209">
    <property type="entry name" value="cupin_XRE_C"/>
    <property type="match status" value="1"/>
</dbReference>
<name>A0A0H5BAR3_BLAVI</name>
<dbReference type="SUPFAM" id="SSF47413">
    <property type="entry name" value="lambda repressor-like DNA-binding domains"/>
    <property type="match status" value="1"/>
</dbReference>
<dbReference type="STRING" id="1079.BVIR_2997"/>
<evidence type="ECO:0000313" key="5">
    <source>
        <dbReference type="Proteomes" id="UP000065734"/>
    </source>
</evidence>
<dbReference type="OrthoDB" id="189170at2"/>
<keyword evidence="5" id="KW-1185">Reference proteome</keyword>
<dbReference type="InterPro" id="IPR010982">
    <property type="entry name" value="Lambda_DNA-bd_dom_sf"/>
</dbReference>
<accession>A0A0H5BAR3</accession>
<organism evidence="4 5">
    <name type="scientific">Blastochloris viridis</name>
    <name type="common">Rhodopseudomonas viridis</name>
    <dbReference type="NCBI Taxonomy" id="1079"/>
    <lineage>
        <taxon>Bacteria</taxon>
        <taxon>Pseudomonadati</taxon>
        <taxon>Pseudomonadota</taxon>
        <taxon>Alphaproteobacteria</taxon>
        <taxon>Hyphomicrobiales</taxon>
        <taxon>Blastochloridaceae</taxon>
        <taxon>Blastochloris</taxon>
    </lineage>
</organism>
<gene>
    <name evidence="3" type="ORF">BV133_1682</name>
    <name evidence="4" type="ORF">BVIRIDIS_24410</name>
</gene>
<dbReference type="Pfam" id="PF13560">
    <property type="entry name" value="HTH_31"/>
    <property type="match status" value="1"/>
</dbReference>
<dbReference type="EMBL" id="LN907867">
    <property type="protein sequence ID" value="CUU43420.1"/>
    <property type="molecule type" value="Genomic_DNA"/>
</dbReference>
<dbReference type="CDD" id="cd00093">
    <property type="entry name" value="HTH_XRE"/>
    <property type="match status" value="1"/>
</dbReference>
<dbReference type="InterPro" id="IPR011051">
    <property type="entry name" value="RmlC_Cupin_sf"/>
</dbReference>
<dbReference type="SMART" id="SM00530">
    <property type="entry name" value="HTH_XRE"/>
    <property type="match status" value="1"/>
</dbReference>
<reference evidence="3" key="1">
    <citation type="journal article" date="2015" name="Genome Announc.">
        <title>Complete Genome Sequence of the Bacteriochlorophyll b-Producing Photosynthetic Bacterium Blastochloris viridis.</title>
        <authorList>
            <person name="Tsukatani Y."/>
            <person name="Hirose Y."/>
            <person name="Harada J."/>
            <person name="Misawa N."/>
            <person name="Mori K."/>
            <person name="Inoue K."/>
            <person name="Tamiaki H."/>
        </authorList>
    </citation>
    <scope>NUCLEOTIDE SEQUENCE [LARGE SCALE GENOMIC DNA]</scope>
    <source>
        <strain evidence="3">DSM 133</strain>
    </source>
</reference>